<dbReference type="RefSeq" id="WP_078712821.1">
    <property type="nucleotide sequence ID" value="NZ_FUWY01000010.1"/>
</dbReference>
<dbReference type="Gene3D" id="3.30.70.260">
    <property type="match status" value="1"/>
</dbReference>
<dbReference type="AlphaFoldDB" id="A0A1T4QHK0"/>
<keyword evidence="4" id="KW-1185">Reference proteome</keyword>
<name>A0A1T4QHK0_9FIRM</name>
<gene>
    <name evidence="3" type="ORF">SAMN02745191_0005</name>
</gene>
<dbReference type="InterPro" id="IPR022986">
    <property type="entry name" value="UPF0237_ACT"/>
</dbReference>
<accession>A0A1T4QHK0</accession>
<dbReference type="NCBIfam" id="NF001220">
    <property type="entry name" value="PRK00194.1"/>
    <property type="match status" value="1"/>
</dbReference>
<dbReference type="PROSITE" id="PS51671">
    <property type="entry name" value="ACT"/>
    <property type="match status" value="1"/>
</dbReference>
<dbReference type="STRING" id="118967.SAMN02745191_0005"/>
<evidence type="ECO:0000313" key="3">
    <source>
        <dbReference type="EMBL" id="SKA02748.1"/>
    </source>
</evidence>
<dbReference type="InterPro" id="IPR045865">
    <property type="entry name" value="ACT-like_dom_sf"/>
</dbReference>
<proteinExistence type="inferred from homology"/>
<dbReference type="Pfam" id="PF13740">
    <property type="entry name" value="ACT_6"/>
    <property type="match status" value="1"/>
</dbReference>
<dbReference type="CDD" id="cd04872">
    <property type="entry name" value="ACT_1ZPV"/>
    <property type="match status" value="1"/>
</dbReference>
<evidence type="ECO:0000256" key="1">
    <source>
        <dbReference type="HAMAP-Rule" id="MF_01054"/>
    </source>
</evidence>
<feature type="domain" description="ACT" evidence="2">
    <location>
        <begin position="4"/>
        <end position="78"/>
    </location>
</feature>
<dbReference type="OrthoDB" id="9803078at2"/>
<dbReference type="InterPro" id="IPR002912">
    <property type="entry name" value="ACT_dom"/>
</dbReference>
<comment type="similarity">
    <text evidence="1">Belongs to the UPF0237 family.</text>
</comment>
<dbReference type="Proteomes" id="UP000243297">
    <property type="component" value="Unassembled WGS sequence"/>
</dbReference>
<protein>
    <recommendedName>
        <fullName evidence="1">UPF0237 protein SAMN02745191_0005</fullName>
    </recommendedName>
</protein>
<reference evidence="4" key="1">
    <citation type="submission" date="2017-02" db="EMBL/GenBank/DDBJ databases">
        <authorList>
            <person name="Varghese N."/>
            <person name="Submissions S."/>
        </authorList>
    </citation>
    <scope>NUCLEOTIDE SEQUENCE [LARGE SCALE GENOMIC DNA]</scope>
    <source>
        <strain evidence="4">ATCC 25662</strain>
    </source>
</reference>
<dbReference type="HAMAP" id="MF_01054">
    <property type="entry name" value="UPF0237"/>
    <property type="match status" value="1"/>
</dbReference>
<evidence type="ECO:0000313" key="4">
    <source>
        <dbReference type="Proteomes" id="UP000243297"/>
    </source>
</evidence>
<organism evidence="3 4">
    <name type="scientific">Anaerorhabdus furcosa</name>
    <dbReference type="NCBI Taxonomy" id="118967"/>
    <lineage>
        <taxon>Bacteria</taxon>
        <taxon>Bacillati</taxon>
        <taxon>Bacillota</taxon>
        <taxon>Erysipelotrichia</taxon>
        <taxon>Erysipelotrichales</taxon>
        <taxon>Erysipelotrichaceae</taxon>
        <taxon>Anaerorhabdus</taxon>
    </lineage>
</organism>
<sequence length="89" mass="10040">MRAVISVVGKDRTGILALVSNECLKFGANIEDVSQTVMQDVFNMFMIVDINSGTEEFLKFVNHIEKTGKENNLVIHVMHEDIFNAMHTI</sequence>
<dbReference type="SUPFAM" id="SSF55021">
    <property type="entry name" value="ACT-like"/>
    <property type="match status" value="1"/>
</dbReference>
<evidence type="ECO:0000259" key="2">
    <source>
        <dbReference type="PROSITE" id="PS51671"/>
    </source>
</evidence>
<dbReference type="EMBL" id="FUWY01000010">
    <property type="protein sequence ID" value="SKA02748.1"/>
    <property type="molecule type" value="Genomic_DNA"/>
</dbReference>